<evidence type="ECO:0000256" key="4">
    <source>
        <dbReference type="ARBA" id="ARBA00023002"/>
    </source>
</evidence>
<evidence type="ECO:0000256" key="5">
    <source>
        <dbReference type="ARBA" id="ARBA00023136"/>
    </source>
</evidence>
<dbReference type="InterPro" id="IPR017938">
    <property type="entry name" value="Riboflavin_synthase-like_b-brl"/>
</dbReference>
<gene>
    <name evidence="8" type="ORF">A2801_04190</name>
</gene>
<dbReference type="PANTHER" id="PTHR11972">
    <property type="entry name" value="NADPH OXIDASE"/>
    <property type="match status" value="1"/>
</dbReference>
<dbReference type="GO" id="GO:0005886">
    <property type="term" value="C:plasma membrane"/>
    <property type="evidence" value="ECO:0007669"/>
    <property type="project" value="TreeGrafter"/>
</dbReference>
<dbReference type="PROSITE" id="PS51384">
    <property type="entry name" value="FAD_FR"/>
    <property type="match status" value="1"/>
</dbReference>
<keyword evidence="4" id="KW-0560">Oxidoreductase</keyword>
<comment type="caution">
    <text evidence="8">The sequence shown here is derived from an EMBL/GenBank/DDBJ whole genome shotgun (WGS) entry which is preliminary data.</text>
</comment>
<evidence type="ECO:0000259" key="7">
    <source>
        <dbReference type="PROSITE" id="PS51384"/>
    </source>
</evidence>
<evidence type="ECO:0000256" key="3">
    <source>
        <dbReference type="ARBA" id="ARBA00022989"/>
    </source>
</evidence>
<dbReference type="InterPro" id="IPR050369">
    <property type="entry name" value="RBOH/FRE"/>
</dbReference>
<dbReference type="InterPro" id="IPR017927">
    <property type="entry name" value="FAD-bd_FR_type"/>
</dbReference>
<dbReference type="AlphaFoldDB" id="A0A1F7YLY0"/>
<dbReference type="GO" id="GO:0016491">
    <property type="term" value="F:oxidoreductase activity"/>
    <property type="evidence" value="ECO:0007669"/>
    <property type="project" value="UniProtKB-KW"/>
</dbReference>
<sequence length="427" mass="49097">MLRNKRVATVAFLIGLSQLPVIWLFTQSSKLGGIQYATGNILGIAGAVFMWWQFLLGIRFISRFITRDYVAILKLHKFLGKYGVLLALIHPFWQVYNYSDWKLLLLPKLTTEFYSNVLFGQGAFVLLSLIWILSALFRSKIRFRPWLYIHYLVYPAMAMVFLHSRAIGTFLNTIPGMELYWNFLLLTFCVVVIYRIANLFNLGRAIYRLNRKETKSDGITIYTFMPVRGRIQSKIGQFAYIRPRFFAEAHPFTVMKYDRERGNLTFGIKAVGPFTNQLEKLTVGDKVYLDGPYGVFTTEGQSNAPKVVFAGGIGITPFVELIKRFGGKRTIMFYANKVLENAIFREEFKQELQTNYIDAISQEKVKDKLIIEGRITQEVIKKFVPQDYLDHANFFLCGPPPFMAAIQIALVSLGVSKEKIYSEEFGL</sequence>
<feature type="transmembrane region" description="Helical" evidence="6">
    <location>
        <begin position="37"/>
        <end position="58"/>
    </location>
</feature>
<name>A0A1F7YLY0_9BACT</name>
<dbReference type="PANTHER" id="PTHR11972:SF193">
    <property type="entry name" value="FAD-BINDING FR-TYPE DOMAIN-CONTAINING PROTEIN"/>
    <property type="match status" value="1"/>
</dbReference>
<proteinExistence type="predicted"/>
<dbReference type="Gene3D" id="3.40.50.80">
    <property type="entry name" value="Nucleotide-binding domain of ferredoxin-NADP reductase (FNR) module"/>
    <property type="match status" value="1"/>
</dbReference>
<dbReference type="SUPFAM" id="SSF63380">
    <property type="entry name" value="Riboflavin synthase domain-like"/>
    <property type="match status" value="1"/>
</dbReference>
<feature type="transmembrane region" description="Helical" evidence="6">
    <location>
        <begin position="79"/>
        <end position="96"/>
    </location>
</feature>
<dbReference type="EMBL" id="MGGM01000033">
    <property type="protein sequence ID" value="OGM28200.1"/>
    <property type="molecule type" value="Genomic_DNA"/>
</dbReference>
<keyword evidence="5 6" id="KW-0472">Membrane</keyword>
<dbReference type="PRINTS" id="PR00410">
    <property type="entry name" value="PHEHYDRXLASE"/>
</dbReference>
<dbReference type="Pfam" id="PF00970">
    <property type="entry name" value="FAD_binding_6"/>
    <property type="match status" value="1"/>
</dbReference>
<dbReference type="InterPro" id="IPR001433">
    <property type="entry name" value="OxRdtase_FAD/NAD-bd"/>
</dbReference>
<feature type="transmembrane region" description="Helical" evidence="6">
    <location>
        <begin position="179"/>
        <end position="202"/>
    </location>
</feature>
<dbReference type="SUPFAM" id="SSF52343">
    <property type="entry name" value="Ferredoxin reductase-like, C-terminal NADP-linked domain"/>
    <property type="match status" value="1"/>
</dbReference>
<dbReference type="Pfam" id="PF00175">
    <property type="entry name" value="NAD_binding_1"/>
    <property type="match status" value="1"/>
</dbReference>
<feature type="transmembrane region" description="Helical" evidence="6">
    <location>
        <begin position="7"/>
        <end position="25"/>
    </location>
</feature>
<feature type="domain" description="FAD-binding FR-type" evidence="7">
    <location>
        <begin position="202"/>
        <end position="299"/>
    </location>
</feature>
<keyword evidence="3 6" id="KW-1133">Transmembrane helix</keyword>
<dbReference type="Pfam" id="PF01794">
    <property type="entry name" value="Ferric_reduct"/>
    <property type="match status" value="1"/>
</dbReference>
<accession>A0A1F7YLY0</accession>
<dbReference type="InterPro" id="IPR039261">
    <property type="entry name" value="FNR_nucleotide-bd"/>
</dbReference>
<evidence type="ECO:0000313" key="9">
    <source>
        <dbReference type="Proteomes" id="UP000177263"/>
    </source>
</evidence>
<protein>
    <recommendedName>
        <fullName evidence="7">FAD-binding FR-type domain-containing protein</fullName>
    </recommendedName>
</protein>
<dbReference type="InterPro" id="IPR013130">
    <property type="entry name" value="Fe3_Rdtase_TM_dom"/>
</dbReference>
<evidence type="ECO:0000313" key="8">
    <source>
        <dbReference type="EMBL" id="OGM28200.1"/>
    </source>
</evidence>
<evidence type="ECO:0000256" key="2">
    <source>
        <dbReference type="ARBA" id="ARBA00022692"/>
    </source>
</evidence>
<evidence type="ECO:0000256" key="1">
    <source>
        <dbReference type="ARBA" id="ARBA00004141"/>
    </source>
</evidence>
<reference evidence="8 9" key="1">
    <citation type="journal article" date="2016" name="Nat. Commun.">
        <title>Thousands of microbial genomes shed light on interconnected biogeochemical processes in an aquifer system.</title>
        <authorList>
            <person name="Anantharaman K."/>
            <person name="Brown C.T."/>
            <person name="Hug L.A."/>
            <person name="Sharon I."/>
            <person name="Castelle C.J."/>
            <person name="Probst A.J."/>
            <person name="Thomas B.C."/>
            <person name="Singh A."/>
            <person name="Wilkins M.J."/>
            <person name="Karaoz U."/>
            <person name="Brodie E.L."/>
            <person name="Williams K.H."/>
            <person name="Hubbard S.S."/>
            <person name="Banfield J.F."/>
        </authorList>
    </citation>
    <scope>NUCLEOTIDE SEQUENCE [LARGE SCALE GENOMIC DNA]</scope>
</reference>
<dbReference type="Proteomes" id="UP000177263">
    <property type="component" value="Unassembled WGS sequence"/>
</dbReference>
<organism evidence="8 9">
    <name type="scientific">Candidatus Woesebacteria bacterium RIFCSPHIGHO2_01_FULL_41_10</name>
    <dbReference type="NCBI Taxonomy" id="1802500"/>
    <lineage>
        <taxon>Bacteria</taxon>
        <taxon>Candidatus Woeseibacteriota</taxon>
    </lineage>
</organism>
<dbReference type="Gene3D" id="2.40.30.10">
    <property type="entry name" value="Translation factors"/>
    <property type="match status" value="1"/>
</dbReference>
<keyword evidence="2 6" id="KW-0812">Transmembrane</keyword>
<comment type="subcellular location">
    <subcellularLocation>
        <location evidence="1">Membrane</location>
        <topology evidence="1">Multi-pass membrane protein</topology>
    </subcellularLocation>
</comment>
<feature type="transmembrane region" description="Helical" evidence="6">
    <location>
        <begin position="148"/>
        <end position="167"/>
    </location>
</feature>
<evidence type="ECO:0000256" key="6">
    <source>
        <dbReference type="SAM" id="Phobius"/>
    </source>
</evidence>
<feature type="transmembrane region" description="Helical" evidence="6">
    <location>
        <begin position="116"/>
        <end position="136"/>
    </location>
</feature>
<dbReference type="InterPro" id="IPR008333">
    <property type="entry name" value="Cbr1-like_FAD-bd_dom"/>
</dbReference>